<feature type="chain" id="PRO_5020367471" evidence="2">
    <location>
        <begin position="20"/>
        <end position="112"/>
    </location>
</feature>
<protein>
    <submittedName>
        <fullName evidence="3">Uncharacterized protein</fullName>
    </submittedName>
</protein>
<reference evidence="3 4" key="1">
    <citation type="submission" date="2018-06" db="EMBL/GenBank/DDBJ databases">
        <title>Complete Genomes of Monosporascus.</title>
        <authorList>
            <person name="Robinson A.J."/>
            <person name="Natvig D.O."/>
        </authorList>
    </citation>
    <scope>NUCLEOTIDE SEQUENCE [LARGE SCALE GENOMIC DNA]</scope>
    <source>
        <strain evidence="3 4">CBS 110550</strain>
    </source>
</reference>
<name>A0A4V1X8X4_9PEZI</name>
<organism evidence="3 4">
    <name type="scientific">Monosporascus ibericus</name>
    <dbReference type="NCBI Taxonomy" id="155417"/>
    <lineage>
        <taxon>Eukaryota</taxon>
        <taxon>Fungi</taxon>
        <taxon>Dikarya</taxon>
        <taxon>Ascomycota</taxon>
        <taxon>Pezizomycotina</taxon>
        <taxon>Sordariomycetes</taxon>
        <taxon>Xylariomycetidae</taxon>
        <taxon>Xylariales</taxon>
        <taxon>Xylariales incertae sedis</taxon>
        <taxon>Monosporascus</taxon>
    </lineage>
</organism>
<evidence type="ECO:0000256" key="1">
    <source>
        <dbReference type="SAM" id="MobiDB-lite"/>
    </source>
</evidence>
<dbReference type="Proteomes" id="UP000293360">
    <property type="component" value="Unassembled WGS sequence"/>
</dbReference>
<accession>A0A4V1X8X4</accession>
<dbReference type="EMBL" id="QJNU01000947">
    <property type="protein sequence ID" value="RYO82265.1"/>
    <property type="molecule type" value="Genomic_DNA"/>
</dbReference>
<keyword evidence="4" id="KW-1185">Reference proteome</keyword>
<sequence length="112" mass="11746">MGTMTTFLCLLLAATAANGEYSSYCGRPTLLLHDDAPFLGSLCDGGPKGAQCAELDISLCYRNKGGELAASKESVDSLTLGPTQQLTDLPHPVETTTTPAVTAVSRASRRQQ</sequence>
<evidence type="ECO:0000256" key="2">
    <source>
        <dbReference type="SAM" id="SignalP"/>
    </source>
</evidence>
<evidence type="ECO:0000313" key="3">
    <source>
        <dbReference type="EMBL" id="RYO82265.1"/>
    </source>
</evidence>
<feature type="signal peptide" evidence="2">
    <location>
        <begin position="1"/>
        <end position="19"/>
    </location>
</feature>
<keyword evidence="2" id="KW-0732">Signal</keyword>
<proteinExistence type="predicted"/>
<feature type="compositionally biased region" description="Low complexity" evidence="1">
    <location>
        <begin position="92"/>
        <end position="104"/>
    </location>
</feature>
<feature type="region of interest" description="Disordered" evidence="1">
    <location>
        <begin position="81"/>
        <end position="112"/>
    </location>
</feature>
<dbReference type="AlphaFoldDB" id="A0A4V1X8X4"/>
<evidence type="ECO:0000313" key="4">
    <source>
        <dbReference type="Proteomes" id="UP000293360"/>
    </source>
</evidence>
<comment type="caution">
    <text evidence="3">The sequence shown here is derived from an EMBL/GenBank/DDBJ whole genome shotgun (WGS) entry which is preliminary data.</text>
</comment>
<dbReference type="OrthoDB" id="4691428at2759"/>
<gene>
    <name evidence="3" type="ORF">DL764_009634</name>
</gene>